<evidence type="ECO:0000313" key="1">
    <source>
        <dbReference type="EMBL" id="UUY48882.1"/>
    </source>
</evidence>
<dbReference type="Proteomes" id="UP001057738">
    <property type="component" value="Chromosome"/>
</dbReference>
<protein>
    <submittedName>
        <fullName evidence="1">Uncharacterized protein</fullName>
    </submittedName>
</protein>
<evidence type="ECO:0000313" key="2">
    <source>
        <dbReference type="Proteomes" id="UP001057738"/>
    </source>
</evidence>
<dbReference type="GeneID" id="95575338"/>
<dbReference type="EMBL" id="CP102514">
    <property type="protein sequence ID" value="UUY48882.1"/>
    <property type="molecule type" value="Genomic_DNA"/>
</dbReference>
<organism evidence="1 2">
    <name type="scientific">Streptomyces yangpuensis</name>
    <dbReference type="NCBI Taxonomy" id="1648182"/>
    <lineage>
        <taxon>Bacteria</taxon>
        <taxon>Bacillati</taxon>
        <taxon>Actinomycetota</taxon>
        <taxon>Actinomycetes</taxon>
        <taxon>Kitasatosporales</taxon>
        <taxon>Streptomycetaceae</taxon>
        <taxon>Streptomyces</taxon>
    </lineage>
</organism>
<name>A0ABY5PXJ7_9ACTN</name>
<proteinExistence type="predicted"/>
<gene>
    <name evidence="1" type="ORF">NRK68_17785</name>
</gene>
<keyword evidence="2" id="KW-1185">Reference proteome</keyword>
<reference evidence="1" key="1">
    <citation type="submission" date="2022-08" db="EMBL/GenBank/DDBJ databases">
        <authorList>
            <person name="Tian L."/>
        </authorList>
    </citation>
    <scope>NUCLEOTIDE SEQUENCE</scope>
    <source>
        <strain evidence="1">CM253</strain>
    </source>
</reference>
<sequence>MFKTTFQQLIGALAVTVLATLGVVASGESAPQEDVVTAALESDSQWG</sequence>
<dbReference type="RefSeq" id="WP_183066507.1">
    <property type="nucleotide sequence ID" value="NZ_CP102514.1"/>
</dbReference>
<accession>A0ABY5PXJ7</accession>